<name>A0ABV2JUH7_9GAMM</name>
<proteinExistence type="predicted"/>
<comment type="caution">
    <text evidence="2">The sequence shown here is derived from an EMBL/GenBank/DDBJ whole genome shotgun (WGS) entry which is preliminary data.</text>
</comment>
<keyword evidence="3" id="KW-1185">Reference proteome</keyword>
<evidence type="ECO:0000313" key="2">
    <source>
        <dbReference type="EMBL" id="MET3652491.1"/>
    </source>
</evidence>
<organism evidence="2 3">
    <name type="scientific">Dyella japonica</name>
    <dbReference type="NCBI Taxonomy" id="231455"/>
    <lineage>
        <taxon>Bacteria</taxon>
        <taxon>Pseudomonadati</taxon>
        <taxon>Pseudomonadota</taxon>
        <taxon>Gammaproteobacteria</taxon>
        <taxon>Lysobacterales</taxon>
        <taxon>Rhodanobacteraceae</taxon>
        <taxon>Dyella</taxon>
    </lineage>
</organism>
<sequence length="159" mass="16416">MPAVSTGARDVARSAGTRGPYLRTGDYGRGARPDLGRAAAAAAGAPGVVEVVTTSMTPTTELPLGVGGRRRIGGVGSCLAALSGHIAERAWQGKGVRVFVLPCRSIVVVPIESRADGLMLRDHMSDLVATWCRDADGRGPTQATVKAELRAALRTGRAV</sequence>
<dbReference type="EMBL" id="JBEPMU010000003">
    <property type="protein sequence ID" value="MET3652491.1"/>
    <property type="molecule type" value="Genomic_DNA"/>
</dbReference>
<protein>
    <submittedName>
        <fullName evidence="2">Uncharacterized protein</fullName>
    </submittedName>
</protein>
<accession>A0ABV2JUH7</accession>
<dbReference type="Proteomes" id="UP001549184">
    <property type="component" value="Unassembled WGS sequence"/>
</dbReference>
<feature type="region of interest" description="Disordered" evidence="1">
    <location>
        <begin position="1"/>
        <end position="27"/>
    </location>
</feature>
<evidence type="ECO:0000256" key="1">
    <source>
        <dbReference type="SAM" id="MobiDB-lite"/>
    </source>
</evidence>
<evidence type="ECO:0000313" key="3">
    <source>
        <dbReference type="Proteomes" id="UP001549184"/>
    </source>
</evidence>
<reference evidence="2 3" key="1">
    <citation type="submission" date="2024-06" db="EMBL/GenBank/DDBJ databases">
        <title>Sorghum-associated microbial communities from plants grown in Nebraska, USA.</title>
        <authorList>
            <person name="Schachtman D."/>
        </authorList>
    </citation>
    <scope>NUCLEOTIDE SEQUENCE [LARGE SCALE GENOMIC DNA]</scope>
    <source>
        <strain evidence="2 3">1073</strain>
    </source>
</reference>
<gene>
    <name evidence="2" type="ORF">ABIC75_002223</name>
</gene>